<dbReference type="GO" id="GO:0060271">
    <property type="term" value="P:cilium assembly"/>
    <property type="evidence" value="ECO:0007669"/>
    <property type="project" value="TreeGrafter"/>
</dbReference>
<dbReference type="PANTHER" id="PTHR44186:SF1">
    <property type="entry name" value="BARDET-BIEDL SYNDROME 4 PROTEIN"/>
    <property type="match status" value="1"/>
</dbReference>
<keyword evidence="2 4" id="KW-0802">TPR repeat</keyword>
<evidence type="ECO:0000256" key="2">
    <source>
        <dbReference type="ARBA" id="ARBA00022803"/>
    </source>
</evidence>
<gene>
    <name evidence="5" type="ORF">WJX72_001332</name>
</gene>
<name>A0AAW1QP39_9CHLO</name>
<feature type="repeat" description="TPR" evidence="4">
    <location>
        <begin position="235"/>
        <end position="268"/>
    </location>
</feature>
<dbReference type="SMART" id="SM00028">
    <property type="entry name" value="TPR"/>
    <property type="match status" value="8"/>
</dbReference>
<reference evidence="5 6" key="1">
    <citation type="journal article" date="2024" name="Nat. Commun.">
        <title>Phylogenomics reveals the evolutionary origins of lichenization in chlorophyte algae.</title>
        <authorList>
            <person name="Puginier C."/>
            <person name="Libourel C."/>
            <person name="Otte J."/>
            <person name="Skaloud P."/>
            <person name="Haon M."/>
            <person name="Grisel S."/>
            <person name="Petersen M."/>
            <person name="Berrin J.G."/>
            <person name="Delaux P.M."/>
            <person name="Dal Grande F."/>
            <person name="Keller J."/>
        </authorList>
    </citation>
    <scope>NUCLEOTIDE SEQUENCE [LARGE SCALE GENOMIC DNA]</scope>
    <source>
        <strain evidence="5 6">SAG 2043</strain>
    </source>
</reference>
<dbReference type="AlphaFoldDB" id="A0AAW1QP39"/>
<comment type="caution">
    <text evidence="5">The sequence shown here is derived from an EMBL/GenBank/DDBJ whole genome shotgun (WGS) entry which is preliminary data.</text>
</comment>
<organism evidence="5 6">
    <name type="scientific">[Myrmecia] bisecta</name>
    <dbReference type="NCBI Taxonomy" id="41462"/>
    <lineage>
        <taxon>Eukaryota</taxon>
        <taxon>Viridiplantae</taxon>
        <taxon>Chlorophyta</taxon>
        <taxon>core chlorophytes</taxon>
        <taxon>Trebouxiophyceae</taxon>
        <taxon>Trebouxiales</taxon>
        <taxon>Trebouxiaceae</taxon>
        <taxon>Myrmecia</taxon>
    </lineage>
</organism>
<keyword evidence="1" id="KW-0677">Repeat</keyword>
<keyword evidence="6" id="KW-1185">Reference proteome</keyword>
<dbReference type="GO" id="GO:0036064">
    <property type="term" value="C:ciliary basal body"/>
    <property type="evidence" value="ECO:0007669"/>
    <property type="project" value="TreeGrafter"/>
</dbReference>
<evidence type="ECO:0008006" key="7">
    <source>
        <dbReference type="Google" id="ProtNLM"/>
    </source>
</evidence>
<accession>A0AAW1QP39</accession>
<dbReference type="Pfam" id="PF13181">
    <property type="entry name" value="TPR_8"/>
    <property type="match status" value="2"/>
</dbReference>
<feature type="repeat" description="TPR" evidence="4">
    <location>
        <begin position="100"/>
        <end position="133"/>
    </location>
</feature>
<protein>
    <recommendedName>
        <fullName evidence="7">Bardet-Biedl syndrome 4</fullName>
    </recommendedName>
</protein>
<dbReference type="InterPro" id="IPR019734">
    <property type="entry name" value="TPR_rpt"/>
</dbReference>
<sequence>MQRCYQLFVRQDFEECLTLIEDLSGTISVPSDFLLCIKGLIYRQQGEVQQSLQLFQQAAALNPNSHDATKQVARTLHLLARYQEAIETYEEVEAALPADWEVLHHKGLCYASLGDHSKATDVWLRAISIQPRDATQVELIKSYMQLGNTREALQTGVDALEVSPENGELLSLIGMLYMQKGEVYRAFDLLGSALALCPRDTRTILAAGSIMQDHSDYDVALMKYRVAAVHAPNSPQLWNNIGMCLLGQQKYVAAISCLKKALYLGPFEWMISHNLGIVHLCTQQFASAFHYFSASINLNPVHAHSYMYMGMALAKLDDFENACHAYDKAVQLGGDMLIHLNYAVTLYTHDEHDAARQHALQVEELFKTHPESPQCSESRILQHRERLAVLLAPDSL</sequence>
<feature type="repeat" description="TPR" evidence="4">
    <location>
        <begin position="32"/>
        <end position="65"/>
    </location>
</feature>
<evidence type="ECO:0000256" key="4">
    <source>
        <dbReference type="PROSITE-ProRule" id="PRU00339"/>
    </source>
</evidence>
<dbReference type="SUPFAM" id="SSF48452">
    <property type="entry name" value="TPR-like"/>
    <property type="match status" value="2"/>
</dbReference>
<evidence type="ECO:0000313" key="5">
    <source>
        <dbReference type="EMBL" id="KAK9823248.1"/>
    </source>
</evidence>
<feature type="repeat" description="TPR" evidence="4">
    <location>
        <begin position="167"/>
        <end position="200"/>
    </location>
</feature>
<evidence type="ECO:0000256" key="3">
    <source>
        <dbReference type="ARBA" id="ARBA00023778"/>
    </source>
</evidence>
<dbReference type="PANTHER" id="PTHR44186">
    <property type="match status" value="1"/>
</dbReference>
<dbReference type="PROSITE" id="PS50005">
    <property type="entry name" value="TPR"/>
    <property type="match status" value="5"/>
</dbReference>
<dbReference type="InterPro" id="IPR011990">
    <property type="entry name" value="TPR-like_helical_dom_sf"/>
</dbReference>
<dbReference type="GO" id="GO:0061512">
    <property type="term" value="P:protein localization to cilium"/>
    <property type="evidence" value="ECO:0007669"/>
    <property type="project" value="TreeGrafter"/>
</dbReference>
<feature type="repeat" description="TPR" evidence="4">
    <location>
        <begin position="303"/>
        <end position="336"/>
    </location>
</feature>
<proteinExistence type="inferred from homology"/>
<evidence type="ECO:0000313" key="6">
    <source>
        <dbReference type="Proteomes" id="UP001489004"/>
    </source>
</evidence>
<dbReference type="Proteomes" id="UP001489004">
    <property type="component" value="Unassembled WGS sequence"/>
</dbReference>
<dbReference type="Gene3D" id="1.25.40.10">
    <property type="entry name" value="Tetratricopeptide repeat domain"/>
    <property type="match status" value="2"/>
</dbReference>
<dbReference type="Pfam" id="PF13432">
    <property type="entry name" value="TPR_16"/>
    <property type="match status" value="2"/>
</dbReference>
<dbReference type="EMBL" id="JALJOR010000002">
    <property type="protein sequence ID" value="KAK9823248.1"/>
    <property type="molecule type" value="Genomic_DNA"/>
</dbReference>
<evidence type="ECO:0000256" key="1">
    <source>
        <dbReference type="ARBA" id="ARBA00022737"/>
    </source>
</evidence>
<comment type="similarity">
    <text evidence="3">Belongs to the BBS4 family.</text>
</comment>